<dbReference type="PROSITE" id="PS50102">
    <property type="entry name" value="RRM"/>
    <property type="match status" value="1"/>
</dbReference>
<dbReference type="OMA" id="RVSHGIY"/>
<dbReference type="EMBL" id="JRES01001701">
    <property type="protein sequence ID" value="KNC20815.1"/>
    <property type="molecule type" value="Genomic_DNA"/>
</dbReference>
<dbReference type="InterPro" id="IPR035979">
    <property type="entry name" value="RBD_domain_sf"/>
</dbReference>
<feature type="compositionally biased region" description="Basic and acidic residues" evidence="4">
    <location>
        <begin position="244"/>
        <end position="258"/>
    </location>
</feature>
<dbReference type="Pfam" id="PF00076">
    <property type="entry name" value="RRM_1"/>
    <property type="match status" value="1"/>
</dbReference>
<dbReference type="OrthoDB" id="346839at2759"/>
<feature type="region of interest" description="Disordered" evidence="4">
    <location>
        <begin position="94"/>
        <end position="117"/>
    </location>
</feature>
<evidence type="ECO:0000259" key="5">
    <source>
        <dbReference type="PROSITE" id="PS50102"/>
    </source>
</evidence>
<dbReference type="InterPro" id="IPR051229">
    <property type="entry name" value="ALYREF_mRNA_export"/>
</dbReference>
<dbReference type="GO" id="GO:0003729">
    <property type="term" value="F:mRNA binding"/>
    <property type="evidence" value="ECO:0007669"/>
    <property type="project" value="TreeGrafter"/>
</dbReference>
<evidence type="ECO:0000256" key="3">
    <source>
        <dbReference type="SAM" id="Coils"/>
    </source>
</evidence>
<keyword evidence="7" id="KW-1185">Reference proteome</keyword>
<gene>
    <name evidence="6" type="ORF">FF38_11274</name>
</gene>
<dbReference type="SUPFAM" id="SSF54928">
    <property type="entry name" value="RNA-binding domain, RBD"/>
    <property type="match status" value="1"/>
</dbReference>
<dbReference type="InterPro" id="IPR000504">
    <property type="entry name" value="RRM_dom"/>
</dbReference>
<comment type="caution">
    <text evidence="6">The sequence shown here is derived from an EMBL/GenBank/DDBJ whole genome shotgun (WGS) entry which is preliminary data.</text>
</comment>
<dbReference type="Proteomes" id="UP000037069">
    <property type="component" value="Unassembled WGS sequence"/>
</dbReference>
<dbReference type="GO" id="GO:0005634">
    <property type="term" value="C:nucleus"/>
    <property type="evidence" value="ECO:0007669"/>
    <property type="project" value="TreeGrafter"/>
</dbReference>
<reference evidence="6 7" key="1">
    <citation type="journal article" date="2015" name="Nat. Commun.">
        <title>Lucilia cuprina genome unlocks parasitic fly biology to underpin future interventions.</title>
        <authorList>
            <person name="Anstead C.A."/>
            <person name="Korhonen P.K."/>
            <person name="Young N.D."/>
            <person name="Hall R.S."/>
            <person name="Jex A.R."/>
            <person name="Murali S.C."/>
            <person name="Hughes D.S."/>
            <person name="Lee S.F."/>
            <person name="Perry T."/>
            <person name="Stroehlein A.J."/>
            <person name="Ansell B.R."/>
            <person name="Breugelmans B."/>
            <person name="Hofmann A."/>
            <person name="Qu J."/>
            <person name="Dugan S."/>
            <person name="Lee S.L."/>
            <person name="Chao H."/>
            <person name="Dinh H."/>
            <person name="Han Y."/>
            <person name="Doddapaneni H.V."/>
            <person name="Worley K.C."/>
            <person name="Muzny D.M."/>
            <person name="Ioannidis P."/>
            <person name="Waterhouse R.M."/>
            <person name="Zdobnov E.M."/>
            <person name="James P.J."/>
            <person name="Bagnall N.H."/>
            <person name="Kotze A.C."/>
            <person name="Gibbs R.A."/>
            <person name="Richards S."/>
            <person name="Batterham P."/>
            <person name="Gasser R.B."/>
        </authorList>
    </citation>
    <scope>NUCLEOTIDE SEQUENCE [LARGE SCALE GENOMIC DNA]</scope>
    <source>
        <strain evidence="6 7">LS</strain>
        <tissue evidence="6">Full body</tissue>
    </source>
</reference>
<evidence type="ECO:0000256" key="1">
    <source>
        <dbReference type="ARBA" id="ARBA00022884"/>
    </source>
</evidence>
<dbReference type="PANTHER" id="PTHR19965:SF94">
    <property type="entry name" value="FI13061P-RELATED"/>
    <property type="match status" value="1"/>
</dbReference>
<sequence length="428" mass="47588">MDMSLDDIIKSKKITQAPSKKFGIKKPVALPLRKTLNKPVFKEARRITDARLKIIQKNRAKIRDARDKLAEITRNNGDVRQKLMQRQELNTYKYSKMGSGTGSSGGGGGGSGGRRTVGVSKVIPAGGLKTKSSNYKTSSLPSITSRRHENHFDIPRGYVDYDNMEKMEEEEYAAASRLSRTVQNDMAYELAPPAPRRLNSWGSTSNEHFDPFDVYEVPYSTRHERRMSPDLPAPPAKGILRSSSIRERSPDSYSRRYLPEQTSHLSYEMRSRLERAPDPHASMGIFSNPLKPSSSSSISSSMGGGGGGSAMFTSSTGYRIVVSNLHTSVNQSDIKELFEDIGELYDSRIVRPGVAEVIYKSLADAEKAVDTYHNRQLDGQPMKCLLVNPRASNKPTAPAIRSSSLHSSNKTPLEIDIDALHKVLFRRH</sequence>
<dbReference type="Gene3D" id="3.30.70.330">
    <property type="match status" value="1"/>
</dbReference>
<evidence type="ECO:0000313" key="7">
    <source>
        <dbReference type="Proteomes" id="UP000037069"/>
    </source>
</evidence>
<dbReference type="CDD" id="cd12681">
    <property type="entry name" value="RRM_SKAR"/>
    <property type="match status" value="1"/>
</dbReference>
<protein>
    <recommendedName>
        <fullName evidence="5">RRM domain-containing protein</fullName>
    </recommendedName>
</protein>
<keyword evidence="3" id="KW-0175">Coiled coil</keyword>
<dbReference type="STRING" id="7375.A0A0L0BL31"/>
<feature type="compositionally biased region" description="Gly residues" evidence="4">
    <location>
        <begin position="99"/>
        <end position="115"/>
    </location>
</feature>
<proteinExistence type="predicted"/>
<dbReference type="GO" id="GO:0006406">
    <property type="term" value="P:mRNA export from nucleus"/>
    <property type="evidence" value="ECO:0007669"/>
    <property type="project" value="TreeGrafter"/>
</dbReference>
<dbReference type="SMART" id="SM00360">
    <property type="entry name" value="RRM"/>
    <property type="match status" value="1"/>
</dbReference>
<feature type="region of interest" description="Disordered" evidence="4">
    <location>
        <begin position="225"/>
        <end position="261"/>
    </location>
</feature>
<feature type="region of interest" description="Disordered" evidence="4">
    <location>
        <begin position="287"/>
        <end position="308"/>
    </location>
</feature>
<organism evidence="6 7">
    <name type="scientific">Lucilia cuprina</name>
    <name type="common">Green bottle fly</name>
    <name type="synonym">Australian sheep blowfly</name>
    <dbReference type="NCBI Taxonomy" id="7375"/>
    <lineage>
        <taxon>Eukaryota</taxon>
        <taxon>Metazoa</taxon>
        <taxon>Ecdysozoa</taxon>
        <taxon>Arthropoda</taxon>
        <taxon>Hexapoda</taxon>
        <taxon>Insecta</taxon>
        <taxon>Pterygota</taxon>
        <taxon>Neoptera</taxon>
        <taxon>Endopterygota</taxon>
        <taxon>Diptera</taxon>
        <taxon>Brachycera</taxon>
        <taxon>Muscomorpha</taxon>
        <taxon>Oestroidea</taxon>
        <taxon>Calliphoridae</taxon>
        <taxon>Luciliinae</taxon>
        <taxon>Lucilia</taxon>
    </lineage>
</organism>
<feature type="domain" description="RRM" evidence="5">
    <location>
        <begin position="318"/>
        <end position="389"/>
    </location>
</feature>
<evidence type="ECO:0000313" key="6">
    <source>
        <dbReference type="EMBL" id="KNC20815.1"/>
    </source>
</evidence>
<feature type="coiled-coil region" evidence="3">
    <location>
        <begin position="55"/>
        <end position="82"/>
    </location>
</feature>
<evidence type="ECO:0000256" key="4">
    <source>
        <dbReference type="SAM" id="MobiDB-lite"/>
    </source>
</evidence>
<dbReference type="InterPro" id="IPR012677">
    <property type="entry name" value="Nucleotide-bd_a/b_plait_sf"/>
</dbReference>
<accession>A0A0L0BL31</accession>
<keyword evidence="1 2" id="KW-0694">RNA-binding</keyword>
<evidence type="ECO:0000256" key="2">
    <source>
        <dbReference type="PROSITE-ProRule" id="PRU00176"/>
    </source>
</evidence>
<name>A0A0L0BL31_LUCCU</name>
<dbReference type="PANTHER" id="PTHR19965">
    <property type="entry name" value="RNA AND EXPORT FACTOR BINDING PROTEIN"/>
    <property type="match status" value="1"/>
</dbReference>
<dbReference type="AlphaFoldDB" id="A0A0L0BL31"/>
<dbReference type="InterPro" id="IPR034784">
    <property type="entry name" value="PDIP3_RRM"/>
</dbReference>